<dbReference type="InterPro" id="IPR011704">
    <property type="entry name" value="ATPase_dyneun-rel_AAA"/>
</dbReference>
<organism evidence="2">
    <name type="scientific">Mycolicibacterium gilvum (strain PYR-GCK)</name>
    <name type="common">Mycobacterium gilvum (strain PYR-GCK)</name>
    <dbReference type="NCBI Taxonomy" id="350054"/>
    <lineage>
        <taxon>Bacteria</taxon>
        <taxon>Bacillati</taxon>
        <taxon>Actinomycetota</taxon>
        <taxon>Actinomycetes</taxon>
        <taxon>Mycobacteriales</taxon>
        <taxon>Mycobacteriaceae</taxon>
        <taxon>Mycolicibacterium</taxon>
    </lineage>
</organism>
<accession>A4TAT6</accession>
<dbReference type="Gene3D" id="3.40.50.300">
    <property type="entry name" value="P-loop containing nucleotide triphosphate hydrolases"/>
    <property type="match status" value="1"/>
</dbReference>
<dbReference type="SMART" id="SM00382">
    <property type="entry name" value="AAA"/>
    <property type="match status" value="1"/>
</dbReference>
<dbReference type="InterPro" id="IPR003593">
    <property type="entry name" value="AAA+_ATPase"/>
</dbReference>
<dbReference type="STRING" id="350054.Mflv_3198"/>
<evidence type="ECO:0000313" key="2">
    <source>
        <dbReference type="EMBL" id="ABP45675.1"/>
    </source>
</evidence>
<dbReference type="eggNOG" id="COG1401">
    <property type="taxonomic scope" value="Bacteria"/>
</dbReference>
<feature type="domain" description="AAA+ ATPase" evidence="1">
    <location>
        <begin position="390"/>
        <end position="588"/>
    </location>
</feature>
<dbReference type="Pfam" id="PF07728">
    <property type="entry name" value="AAA_5"/>
    <property type="match status" value="1"/>
</dbReference>
<dbReference type="InterPro" id="IPR052934">
    <property type="entry name" value="Methyl-DNA_Rec/Restrict_Enz"/>
</dbReference>
<proteinExistence type="predicted"/>
<dbReference type="PANTHER" id="PTHR37291:SF1">
    <property type="entry name" value="TYPE IV METHYL-DIRECTED RESTRICTION ENZYME ECOKMCRB SUBUNIT"/>
    <property type="match status" value="1"/>
</dbReference>
<dbReference type="KEGG" id="mgi:Mflv_3198"/>
<dbReference type="EMBL" id="CP000656">
    <property type="protein sequence ID" value="ABP45675.1"/>
    <property type="molecule type" value="Genomic_DNA"/>
</dbReference>
<dbReference type="InterPro" id="IPR027417">
    <property type="entry name" value="P-loop_NTPase"/>
</dbReference>
<gene>
    <name evidence="2" type="ordered locus">Mflv_3198</name>
</gene>
<dbReference type="PANTHER" id="PTHR37291">
    <property type="entry name" value="5-METHYLCYTOSINE-SPECIFIC RESTRICTION ENZYME B"/>
    <property type="match status" value="1"/>
</dbReference>
<dbReference type="AlphaFoldDB" id="A4TAT6"/>
<dbReference type="HOGENOM" id="CLU_008747_2_3_11"/>
<name>A4TAT6_MYCGI</name>
<reference evidence="2" key="1">
    <citation type="submission" date="2007-04" db="EMBL/GenBank/DDBJ databases">
        <authorList>
            <consortium name="US DOE Joint Genome Institute"/>
            <person name="Copeland A."/>
            <person name="Lucas S."/>
            <person name="Lapidus A."/>
            <person name="Barry K."/>
            <person name="Detter J.C."/>
            <person name="Glavina del Rio T."/>
            <person name="Hammon N."/>
            <person name="Israni S."/>
            <person name="Dalin E."/>
            <person name="Tice H."/>
            <person name="Pitluck S."/>
            <person name="Chain P."/>
            <person name="Malfatti S."/>
            <person name="Shin M."/>
            <person name="Vergez L."/>
            <person name="Schmutz J."/>
            <person name="Larimer F."/>
            <person name="Land M."/>
            <person name="Hauser L."/>
            <person name="Kyrpides N."/>
            <person name="Mikhailova N."/>
            <person name="Miller C."/>
            <person name="Richardson P."/>
        </authorList>
    </citation>
    <scope>NUCLEOTIDE SEQUENCE</scope>
    <source>
        <strain evidence="2">PYR-GCK</strain>
    </source>
</reference>
<reference evidence="2" key="2">
    <citation type="journal article" date="2013" name="PLoS ONE">
        <title>A Gene Expression Study of the Activities of Aromatic Ring-Cleavage Dioxygenases in Mycobacterium gilvum PYR-GCK to Changes in Salinity and pH during Pyrene Degradation.</title>
        <authorList>
            <person name="Badejo A.C."/>
            <person name="Badejo A.O."/>
            <person name="Shin K.H."/>
            <person name="Chai Y.G."/>
        </authorList>
    </citation>
    <scope>NUCLEOTIDE SEQUENCE [LARGE SCALE GENOMIC DNA]</scope>
    <source>
        <strain evidence="2">PYR-GCK</strain>
    </source>
</reference>
<evidence type="ECO:0000259" key="1">
    <source>
        <dbReference type="SMART" id="SM00382"/>
    </source>
</evidence>
<dbReference type="GO" id="GO:0016887">
    <property type="term" value="F:ATP hydrolysis activity"/>
    <property type="evidence" value="ECO:0007669"/>
    <property type="project" value="InterPro"/>
</dbReference>
<dbReference type="SUPFAM" id="SSF52540">
    <property type="entry name" value="P-loop containing nucleoside triphosphate hydrolases"/>
    <property type="match status" value="1"/>
</dbReference>
<protein>
    <submittedName>
        <fullName evidence="2">ATPase associated with various cellular activities, AAA_5</fullName>
    </submittedName>
</protein>
<sequence length="700" mass="78357">MATETARQSIVEALASWDRPAAAKRAADAEKMRVEFVQRFPTAAWPTLPLEDYALGQDNLDTVSYWLEYKTLDIGSIKGGSSSKHLIYRRREDGTWRYPKEYDSPEQAWDTIRAGFVDMLKLADRSDFDGLDEIKALTGAPAVRTKLLYMYFPDEFVPVSSRAAIDHFLQVLGDESPSTSAVRGNRQLLSALRQIPELSDLTNQELGHFLYHWHDPRPSQRVVKIAPGERAMFWPDCLENSFICVSWDEVGDLTLYETKETFKDEFRKHFPYNGVERQVSRKANELWTLMELQPGDTVIANRGVSEVLAVGTVNDTGYVWRPERDQYKHTVGVDWDTSQAKPIAPVKGWATTTVSKVSAGLLRQITGQSPTPKPVDADARYLDLDAALHRRGQIVLYGPPGTGKTYIARRAAVWFLEGGSGSDQANAVLADDDLLKSREHALSLPSSDPMKATRLTRVTFHPSYAYEDFIEGFRPQQSVSGAMNLMLSDGTFKRVCNTAQQDPAHTYVVVIDEINRGNIPKIFGELITLIEKDKRGLTVQLPQSGAPFAVPKNVYIIGTMNTADRSIHLLDTALRRRFQFIELLPDSDLLEGHTVGALALDAFLDGLNDAIRQKFGRDKQIGHAMFFQHGEIIDKPEDFAAVFRYELLPLLQEYLFEDYAALADLVGSVIDVEAQRLAESANDPETLCEELANKFGSASA</sequence>
<dbReference type="OrthoDB" id="9781481at2"/>
<dbReference type="REBASE" id="15000">
    <property type="entry name" value="MgiMcrBCP"/>
</dbReference>
<dbReference type="GO" id="GO:0005524">
    <property type="term" value="F:ATP binding"/>
    <property type="evidence" value="ECO:0007669"/>
    <property type="project" value="InterPro"/>
</dbReference>